<dbReference type="EMBL" id="UYYG01000086">
    <property type="protein sequence ID" value="VDN52902.1"/>
    <property type="molecule type" value="Genomic_DNA"/>
</dbReference>
<organism evidence="2 4">
    <name type="scientific">Dracunculus medinensis</name>
    <name type="common">Guinea worm</name>
    <dbReference type="NCBI Taxonomy" id="318479"/>
    <lineage>
        <taxon>Eukaryota</taxon>
        <taxon>Metazoa</taxon>
        <taxon>Ecdysozoa</taxon>
        <taxon>Nematoda</taxon>
        <taxon>Chromadorea</taxon>
        <taxon>Rhabditida</taxon>
        <taxon>Spirurina</taxon>
        <taxon>Dracunculoidea</taxon>
        <taxon>Dracunculidae</taxon>
        <taxon>Dracunculus</taxon>
    </lineage>
</organism>
<evidence type="ECO:0000313" key="4">
    <source>
        <dbReference type="WBParaSite" id="DME_0000913801-mRNA-1"/>
    </source>
</evidence>
<protein>
    <submittedName>
        <fullName evidence="1 4">Uncharacterized protein</fullName>
    </submittedName>
</protein>
<name>A0A0N4UMQ1_DRAME</name>
<evidence type="ECO:0000313" key="3">
    <source>
        <dbReference type="Proteomes" id="UP000274756"/>
    </source>
</evidence>
<reference evidence="4" key="1">
    <citation type="submission" date="2017-02" db="UniProtKB">
        <authorList>
            <consortium name="WormBaseParasite"/>
        </authorList>
    </citation>
    <scope>IDENTIFICATION</scope>
</reference>
<dbReference type="OrthoDB" id="10610812at2759"/>
<gene>
    <name evidence="1" type="ORF">DME_LOCUS2875</name>
</gene>
<proteinExistence type="predicted"/>
<evidence type="ECO:0000313" key="2">
    <source>
        <dbReference type="Proteomes" id="UP000038040"/>
    </source>
</evidence>
<dbReference type="Proteomes" id="UP000274756">
    <property type="component" value="Unassembled WGS sequence"/>
</dbReference>
<evidence type="ECO:0000313" key="1">
    <source>
        <dbReference type="EMBL" id="VDN52902.1"/>
    </source>
</evidence>
<dbReference type="WBParaSite" id="DME_0000913801-mRNA-1">
    <property type="protein sequence ID" value="DME_0000913801-mRNA-1"/>
    <property type="gene ID" value="DME_0000913801"/>
</dbReference>
<reference evidence="1 3" key="2">
    <citation type="submission" date="2018-11" db="EMBL/GenBank/DDBJ databases">
        <authorList>
            <consortium name="Pathogen Informatics"/>
        </authorList>
    </citation>
    <scope>NUCLEOTIDE SEQUENCE [LARGE SCALE GENOMIC DNA]</scope>
</reference>
<keyword evidence="3" id="KW-1185">Reference proteome</keyword>
<dbReference type="AlphaFoldDB" id="A0A0N4UMQ1"/>
<sequence length="101" mass="11622">MNELVVSYFGSVWQILWLESYFLTGIITPNIAISEYVYGLAHLIFYATITFDFENIDLAIVVDYIVISDSYSDEYLPQFLCASTNITQTQTLEENFACHKI</sequence>
<dbReference type="Proteomes" id="UP000038040">
    <property type="component" value="Unplaced"/>
</dbReference>
<accession>A0A0N4UMQ1</accession>